<organism evidence="1 2">
    <name type="scientific">Pengzhenrongella sicca</name>
    <dbReference type="NCBI Taxonomy" id="2819238"/>
    <lineage>
        <taxon>Bacteria</taxon>
        <taxon>Bacillati</taxon>
        <taxon>Actinomycetota</taxon>
        <taxon>Actinomycetes</taxon>
        <taxon>Micrococcales</taxon>
        <taxon>Pengzhenrongella</taxon>
    </lineage>
</organism>
<dbReference type="AlphaFoldDB" id="A0A8A4ZJV5"/>
<proteinExistence type="predicted"/>
<gene>
    <name evidence="1" type="ORF">J4E96_05030</name>
</gene>
<accession>A0A8A4ZJV5</accession>
<protein>
    <submittedName>
        <fullName evidence="1">Uncharacterized protein</fullName>
    </submittedName>
</protein>
<dbReference type="EMBL" id="CP071868">
    <property type="protein sequence ID" value="QTE31333.1"/>
    <property type="molecule type" value="Genomic_DNA"/>
</dbReference>
<dbReference type="KEGG" id="psic:J4E96_05030"/>
<evidence type="ECO:0000313" key="1">
    <source>
        <dbReference type="EMBL" id="QTE31333.1"/>
    </source>
</evidence>
<keyword evidence="2" id="KW-1185">Reference proteome</keyword>
<sequence length="141" mass="14830">MLLSIVFAVLALLLVTAVVSATSVHLERARLLVLADELALEAADSIDLDGFYRGREAVPDDGGVIPLTDAGVRRAAVDYLAAHRDVVGDLEGLTLEQAGTPDGRTARVTVTAIARPALISWVTAPWSDGIALRATSSARAW</sequence>
<name>A0A8A4ZJV5_9MICO</name>
<dbReference type="Proteomes" id="UP000663937">
    <property type="component" value="Chromosome"/>
</dbReference>
<evidence type="ECO:0000313" key="2">
    <source>
        <dbReference type="Proteomes" id="UP000663937"/>
    </source>
</evidence>
<reference evidence="1" key="1">
    <citation type="submission" date="2021-03" db="EMBL/GenBank/DDBJ databases">
        <title>Pengzhenrongella sicca gen. nov., sp. nov., a new member of suborder Micrococcineae isolated from High-Arctic tundra soil.</title>
        <authorList>
            <person name="Peng F."/>
        </authorList>
    </citation>
    <scope>NUCLEOTIDE SEQUENCE</scope>
    <source>
        <strain evidence="1">LRZ-2</strain>
    </source>
</reference>